<evidence type="ECO:0000259" key="3">
    <source>
        <dbReference type="Pfam" id="PF08240"/>
    </source>
</evidence>
<feature type="domain" description="Alcohol dehydrogenase-like N-terminal" evidence="3">
    <location>
        <begin position="2"/>
        <end position="83"/>
    </location>
</feature>
<dbReference type="Gene3D" id="3.90.180.10">
    <property type="entry name" value="Medium-chain alcohol dehydrogenases, catalytic domain"/>
    <property type="match status" value="1"/>
</dbReference>
<dbReference type="Gene3D" id="3.40.50.720">
    <property type="entry name" value="NAD(P)-binding Rossmann-like Domain"/>
    <property type="match status" value="1"/>
</dbReference>
<dbReference type="InterPro" id="IPR013154">
    <property type="entry name" value="ADH-like_N"/>
</dbReference>
<feature type="non-terminal residue" evidence="4">
    <location>
        <position position="1"/>
    </location>
</feature>
<dbReference type="InterPro" id="IPR011032">
    <property type="entry name" value="GroES-like_sf"/>
</dbReference>
<protein>
    <recommendedName>
        <fullName evidence="5">Enoyl reductase (ER) domain-containing protein</fullName>
    </recommendedName>
</protein>
<sequence length="291" mass="31793">PVNYPRIMGHEMIGEVVEVGSESDIHTGSRVIIDPVFYCGHCYQCHRSQESLCPNGYILGRDQDGGFSDYLRVPSDAVFPLPDNINGQVAPLIQVLTTAVHAQRLVKIFPSEAVLVLGLGVAGQLHVQLAKARGAYPVIGITRSPQRRALAEKLGADFTFAPDEDVKGHLLELTNGVGADVVIETVGALPMLANAVDYARIGGRLLLFGIYTGHEANLPFYDLYFKELALINARAARREDFPSAIAMVSQGQVQLDSMVSHVLPLIELDRAIEMLAERDDQRMKVILDHVA</sequence>
<evidence type="ECO:0000256" key="1">
    <source>
        <dbReference type="ARBA" id="ARBA00023002"/>
    </source>
</evidence>
<dbReference type="SUPFAM" id="SSF51735">
    <property type="entry name" value="NAD(P)-binding Rossmann-fold domains"/>
    <property type="match status" value="1"/>
</dbReference>
<dbReference type="EMBL" id="UINC01020916">
    <property type="protein sequence ID" value="SVA87367.1"/>
    <property type="molecule type" value="Genomic_DNA"/>
</dbReference>
<dbReference type="AlphaFoldDB" id="A0A381ZF47"/>
<dbReference type="GO" id="GO:0016491">
    <property type="term" value="F:oxidoreductase activity"/>
    <property type="evidence" value="ECO:0007669"/>
    <property type="project" value="UniProtKB-KW"/>
</dbReference>
<evidence type="ECO:0000259" key="2">
    <source>
        <dbReference type="Pfam" id="PF00107"/>
    </source>
</evidence>
<proteinExistence type="predicted"/>
<dbReference type="InterPro" id="IPR036291">
    <property type="entry name" value="NAD(P)-bd_dom_sf"/>
</dbReference>
<reference evidence="4" key="1">
    <citation type="submission" date="2018-05" db="EMBL/GenBank/DDBJ databases">
        <authorList>
            <person name="Lanie J.A."/>
            <person name="Ng W.-L."/>
            <person name="Kazmierczak K.M."/>
            <person name="Andrzejewski T.M."/>
            <person name="Davidsen T.M."/>
            <person name="Wayne K.J."/>
            <person name="Tettelin H."/>
            <person name="Glass J.I."/>
            <person name="Rusch D."/>
            <person name="Podicherti R."/>
            <person name="Tsui H.-C.T."/>
            <person name="Winkler M.E."/>
        </authorList>
    </citation>
    <scope>NUCLEOTIDE SEQUENCE</scope>
</reference>
<gene>
    <name evidence="4" type="ORF">METZ01_LOCUS140221</name>
</gene>
<dbReference type="PANTHER" id="PTHR43401:SF2">
    <property type="entry name" value="L-THREONINE 3-DEHYDROGENASE"/>
    <property type="match status" value="1"/>
</dbReference>
<evidence type="ECO:0000313" key="4">
    <source>
        <dbReference type="EMBL" id="SVA87367.1"/>
    </source>
</evidence>
<dbReference type="SUPFAM" id="SSF50129">
    <property type="entry name" value="GroES-like"/>
    <property type="match status" value="1"/>
</dbReference>
<dbReference type="PANTHER" id="PTHR43401">
    <property type="entry name" value="L-THREONINE 3-DEHYDROGENASE"/>
    <property type="match status" value="1"/>
</dbReference>
<organism evidence="4">
    <name type="scientific">marine metagenome</name>
    <dbReference type="NCBI Taxonomy" id="408172"/>
    <lineage>
        <taxon>unclassified sequences</taxon>
        <taxon>metagenomes</taxon>
        <taxon>ecological metagenomes</taxon>
    </lineage>
</organism>
<keyword evidence="1" id="KW-0560">Oxidoreductase</keyword>
<evidence type="ECO:0008006" key="5">
    <source>
        <dbReference type="Google" id="ProtNLM"/>
    </source>
</evidence>
<dbReference type="InterPro" id="IPR050129">
    <property type="entry name" value="Zn_alcohol_dh"/>
</dbReference>
<accession>A0A381ZF47</accession>
<dbReference type="Pfam" id="PF08240">
    <property type="entry name" value="ADH_N"/>
    <property type="match status" value="1"/>
</dbReference>
<name>A0A381ZF47_9ZZZZ</name>
<dbReference type="InterPro" id="IPR013149">
    <property type="entry name" value="ADH-like_C"/>
</dbReference>
<dbReference type="Pfam" id="PF00107">
    <property type="entry name" value="ADH_zinc_N"/>
    <property type="match status" value="1"/>
</dbReference>
<feature type="domain" description="Alcohol dehydrogenase-like C-terminal" evidence="2">
    <location>
        <begin position="123"/>
        <end position="249"/>
    </location>
</feature>